<sequence length="319" mass="36337">MYNMIRLIQNENMKIYKRLGTWVMVGLIIFVVIISGLVDKFLLSSNMEGTWQEELQYQSMELEKQINEYESMPMVGNAIKPLKEQLVINEYRIENNVPPVENETIWGFMSSLSDITSFAAVFVIVIGAGIVATEFTTGTIKLLLIRPVNRAKILLSKYIATIIFAIFMLIIMFAGSFVVGSILYGFDRLDLPYLVYSGGEVIERNMITHILSLYGLNSVDMIMMVTFAFMISTVFRNSSLAIGLSLFLMFTGQQMVMLLSEYQWVKYILFANTNLVQYISGTPLVDGMTMTFSITVLIAYFICFVFTSWIIFERRDVAA</sequence>
<keyword evidence="1" id="KW-1133">Transmembrane helix</keyword>
<organism evidence="2 3">
    <name type="scientific">Evansella tamaricis</name>
    <dbReference type="NCBI Taxonomy" id="2069301"/>
    <lineage>
        <taxon>Bacteria</taxon>
        <taxon>Bacillati</taxon>
        <taxon>Bacillota</taxon>
        <taxon>Bacilli</taxon>
        <taxon>Bacillales</taxon>
        <taxon>Bacillaceae</taxon>
        <taxon>Evansella</taxon>
    </lineage>
</organism>
<reference evidence="2 3" key="1">
    <citation type="submission" date="2021-06" db="EMBL/GenBank/DDBJ databases">
        <title>Bacillus sp. RD4P76, an endophyte from a halophyte.</title>
        <authorList>
            <person name="Sun J.-Q."/>
        </authorList>
    </citation>
    <scope>NUCLEOTIDE SEQUENCE [LARGE SCALE GENOMIC DNA]</scope>
    <source>
        <strain evidence="2 3">CGMCC 1.15917</strain>
    </source>
</reference>
<keyword evidence="1" id="KW-0812">Transmembrane</keyword>
<feature type="transmembrane region" description="Helical" evidence="1">
    <location>
        <begin position="206"/>
        <end position="229"/>
    </location>
</feature>
<feature type="transmembrane region" description="Helical" evidence="1">
    <location>
        <begin position="115"/>
        <end position="137"/>
    </location>
</feature>
<keyword evidence="1" id="KW-0472">Membrane</keyword>
<evidence type="ECO:0000313" key="3">
    <source>
        <dbReference type="Proteomes" id="UP000784880"/>
    </source>
</evidence>
<dbReference type="PANTHER" id="PTHR37305:SF1">
    <property type="entry name" value="MEMBRANE PROTEIN"/>
    <property type="match status" value="1"/>
</dbReference>
<dbReference type="Proteomes" id="UP000784880">
    <property type="component" value="Unassembled WGS sequence"/>
</dbReference>
<evidence type="ECO:0000256" key="1">
    <source>
        <dbReference type="SAM" id="Phobius"/>
    </source>
</evidence>
<dbReference type="PANTHER" id="PTHR37305">
    <property type="entry name" value="INTEGRAL MEMBRANE PROTEIN-RELATED"/>
    <property type="match status" value="1"/>
</dbReference>
<name>A0ABS6JER8_9BACI</name>
<feature type="transmembrane region" description="Helical" evidence="1">
    <location>
        <begin position="241"/>
        <end position="260"/>
    </location>
</feature>
<keyword evidence="3" id="KW-1185">Reference proteome</keyword>
<dbReference type="RefSeq" id="WP_217066339.1">
    <property type="nucleotide sequence ID" value="NZ_JAHQCS010000094.1"/>
</dbReference>
<feature type="transmembrane region" description="Helical" evidence="1">
    <location>
        <begin position="158"/>
        <end position="186"/>
    </location>
</feature>
<protein>
    <submittedName>
        <fullName evidence="2">ABC transporter permease</fullName>
    </submittedName>
</protein>
<evidence type="ECO:0000313" key="2">
    <source>
        <dbReference type="EMBL" id="MBU9712152.1"/>
    </source>
</evidence>
<feature type="transmembrane region" description="Helical" evidence="1">
    <location>
        <begin position="290"/>
        <end position="312"/>
    </location>
</feature>
<dbReference type="EMBL" id="JAHQCS010000094">
    <property type="protein sequence ID" value="MBU9712152.1"/>
    <property type="molecule type" value="Genomic_DNA"/>
</dbReference>
<dbReference type="Pfam" id="PF12679">
    <property type="entry name" value="ABC2_membrane_2"/>
    <property type="match status" value="1"/>
</dbReference>
<feature type="transmembrane region" description="Helical" evidence="1">
    <location>
        <begin position="21"/>
        <end position="38"/>
    </location>
</feature>
<gene>
    <name evidence="2" type="ORF">KS419_10405</name>
</gene>
<comment type="caution">
    <text evidence="2">The sequence shown here is derived from an EMBL/GenBank/DDBJ whole genome shotgun (WGS) entry which is preliminary data.</text>
</comment>
<proteinExistence type="predicted"/>
<accession>A0ABS6JER8</accession>